<dbReference type="Gene3D" id="3.20.20.140">
    <property type="entry name" value="Metal-dependent hydrolases"/>
    <property type="match status" value="1"/>
</dbReference>
<keyword evidence="4" id="KW-1185">Reference proteome</keyword>
<dbReference type="SUPFAM" id="SSF51338">
    <property type="entry name" value="Composite domain of metallo-dependent hydrolases"/>
    <property type="match status" value="1"/>
</dbReference>
<keyword evidence="1 3" id="KW-0378">Hydrolase</keyword>
<dbReference type="GO" id="GO:0016810">
    <property type="term" value="F:hydrolase activity, acting on carbon-nitrogen (but not peptide) bonds"/>
    <property type="evidence" value="ECO:0007669"/>
    <property type="project" value="InterPro"/>
</dbReference>
<dbReference type="OrthoDB" id="9815027at2"/>
<dbReference type="PANTHER" id="PTHR43794">
    <property type="entry name" value="AMINOHYDROLASE SSNA-RELATED"/>
    <property type="match status" value="1"/>
</dbReference>
<dbReference type="RefSeq" id="WP_002634103.1">
    <property type="nucleotide sequence ID" value="NZ_CP012109.1"/>
</dbReference>
<organism evidence="3 4">
    <name type="scientific">Pseudomyxococcus hansupus</name>
    <dbReference type="NCBI Taxonomy" id="1297742"/>
    <lineage>
        <taxon>Bacteria</taxon>
        <taxon>Pseudomonadati</taxon>
        <taxon>Myxococcota</taxon>
        <taxon>Myxococcia</taxon>
        <taxon>Myxococcales</taxon>
        <taxon>Cystobacterineae</taxon>
        <taxon>Myxococcaceae</taxon>
        <taxon>Pseudomyxococcus</taxon>
    </lineage>
</organism>
<sequence length="441" mass="47258">MEGRLLLKDCAVFRADGRVRHGMAVVVEGNTIRRVAPDAQVPVLPGDWEVACRGRLVAPGLVDCHSHLVNGQLLPPTGHFLMLPPRERLTRMRHVASLLTDEDVEDLTRYAAARSLRHGITLVVEHLSCQDVAGGLAAQARAAEAVGMRLVTSHSTHGLDGAAQAETWLNANAEFTRAHKTHPLVRGALGFHASFTCDDALLRRVAELSRVLDAPTVFHLAESDDDLTATYSQHGKRVVPRLDALGLLGPRAIAGYARVLDSAEAELLEQSGAFVALAARGARTLERGVDPMDSVLLRVHLLGLGTGGHGSLRDELLAAMVGVLRISRSGRMPDVDGALAHLLVNGPAELCTRLFGLPSGNVEEGSIADLVVYDVVPTADPETGYSPHLLGQLAHSPVGWTVVNGRVCVREGQLLGLDYTELSRAATRALERVWTRARLGT</sequence>
<evidence type="ECO:0000313" key="4">
    <source>
        <dbReference type="Proteomes" id="UP000009026"/>
    </source>
</evidence>
<evidence type="ECO:0000313" key="3">
    <source>
        <dbReference type="EMBL" id="AKQ64851.1"/>
    </source>
</evidence>
<gene>
    <name evidence="3" type="ORF">A176_001763</name>
</gene>
<evidence type="ECO:0000256" key="1">
    <source>
        <dbReference type="ARBA" id="ARBA00022801"/>
    </source>
</evidence>
<dbReference type="PANTHER" id="PTHR43794:SF11">
    <property type="entry name" value="AMIDOHYDROLASE-RELATED DOMAIN-CONTAINING PROTEIN"/>
    <property type="match status" value="1"/>
</dbReference>
<dbReference type="InterPro" id="IPR011059">
    <property type="entry name" value="Metal-dep_hydrolase_composite"/>
</dbReference>
<dbReference type="InterPro" id="IPR006680">
    <property type="entry name" value="Amidohydro-rel"/>
</dbReference>
<dbReference type="PATRIC" id="fig|1297742.4.peg.1784"/>
<evidence type="ECO:0000259" key="2">
    <source>
        <dbReference type="Pfam" id="PF01979"/>
    </source>
</evidence>
<accession>A0A0H4WN44</accession>
<dbReference type="eggNOG" id="COG0402">
    <property type="taxonomic scope" value="Bacteria"/>
</dbReference>
<dbReference type="KEGG" id="mym:A176_001763"/>
<dbReference type="Proteomes" id="UP000009026">
    <property type="component" value="Chromosome"/>
</dbReference>
<dbReference type="SUPFAM" id="SSF51556">
    <property type="entry name" value="Metallo-dependent hydrolases"/>
    <property type="match status" value="1"/>
</dbReference>
<dbReference type="AlphaFoldDB" id="A0A0H4WN44"/>
<name>A0A0H4WN44_9BACT</name>
<dbReference type="EMBL" id="CP012109">
    <property type="protein sequence ID" value="AKQ64851.1"/>
    <property type="molecule type" value="Genomic_DNA"/>
</dbReference>
<reference evidence="3 4" key="1">
    <citation type="journal article" date="2016" name="PLoS ONE">
        <title>Complete Genome Sequence and Comparative Genomics of a Novel Myxobacterium Myxococcus hansupus.</title>
        <authorList>
            <person name="Sharma G."/>
            <person name="Narwani T."/>
            <person name="Subramanian S."/>
        </authorList>
    </citation>
    <scope>NUCLEOTIDE SEQUENCE [LARGE SCALE GENOMIC DNA]</scope>
    <source>
        <strain evidence="4">mixupus</strain>
    </source>
</reference>
<dbReference type="InterPro" id="IPR032466">
    <property type="entry name" value="Metal_Hydrolase"/>
</dbReference>
<protein>
    <submittedName>
        <fullName evidence="3">Amidohydrolase domain protein</fullName>
    </submittedName>
</protein>
<feature type="domain" description="Amidohydrolase-related" evidence="2">
    <location>
        <begin position="57"/>
        <end position="405"/>
    </location>
</feature>
<dbReference type="STRING" id="1297742.A176_001763"/>
<proteinExistence type="predicted"/>
<dbReference type="InterPro" id="IPR050287">
    <property type="entry name" value="MTA/SAH_deaminase"/>
</dbReference>
<dbReference type="Pfam" id="PF01979">
    <property type="entry name" value="Amidohydro_1"/>
    <property type="match status" value="1"/>
</dbReference>
<dbReference type="Gene3D" id="2.30.40.10">
    <property type="entry name" value="Urease, subunit C, domain 1"/>
    <property type="match status" value="1"/>
</dbReference>